<comment type="caution">
    <text evidence="3">The sequence shown here is derived from an EMBL/GenBank/DDBJ whole genome shotgun (WGS) entry which is preliminary data.</text>
</comment>
<dbReference type="InterPro" id="IPR027417">
    <property type="entry name" value="P-loop_NTPase"/>
</dbReference>
<dbReference type="SUPFAM" id="SSF52540">
    <property type="entry name" value="P-loop containing nucleoside triphosphate hydrolases"/>
    <property type="match status" value="1"/>
</dbReference>
<evidence type="ECO:0000313" key="4">
    <source>
        <dbReference type="Proteomes" id="UP000663828"/>
    </source>
</evidence>
<protein>
    <recommendedName>
        <fullName evidence="2">G domain-containing protein</fullName>
    </recommendedName>
</protein>
<keyword evidence="1" id="KW-0175">Coiled coil</keyword>
<evidence type="ECO:0000313" key="3">
    <source>
        <dbReference type="EMBL" id="CAF1628955.1"/>
    </source>
</evidence>
<sequence length="296" mass="35335">MVDNNKVVLFLGRTGSGKTSLFNLMSNSKQRLGNSVSSTTKKFISKTYCQVTYIDTIGFRDTEDENEHRLKVILFLKEIRNGFDIIFYCIRMDVFTSDEANLFSEVYETVLTKKAYNNSCLLITFYNRPDIDEVNTLNSPERQRLLEECRSNPKYNAILDHFEDRIFFVDIRQEENLADYAFGSTRHIQYKTLNDMVHERKQIVYKHLEKFIEYFFPERFDCENMKTMRDLIFKNDQLEEQLNELKEIVVDLVSEKSTSTFYDLLRFMPITNMFIDVFERTRREKIEKRLNNVLKN</sequence>
<evidence type="ECO:0000256" key="1">
    <source>
        <dbReference type="SAM" id="Coils"/>
    </source>
</evidence>
<proteinExistence type="predicted"/>
<dbReference type="Proteomes" id="UP000663828">
    <property type="component" value="Unassembled WGS sequence"/>
</dbReference>
<dbReference type="InterPro" id="IPR006073">
    <property type="entry name" value="GTP-bd"/>
</dbReference>
<name>A0A816D2U0_ADIRI</name>
<feature type="coiled-coil region" evidence="1">
    <location>
        <begin position="228"/>
        <end position="255"/>
    </location>
</feature>
<dbReference type="Pfam" id="PF01926">
    <property type="entry name" value="MMR_HSR1"/>
    <property type="match status" value="1"/>
</dbReference>
<dbReference type="EMBL" id="CAJNOR010008121">
    <property type="protein sequence ID" value="CAF1628955.1"/>
    <property type="molecule type" value="Genomic_DNA"/>
</dbReference>
<dbReference type="Gene3D" id="3.40.50.300">
    <property type="entry name" value="P-loop containing nucleotide triphosphate hydrolases"/>
    <property type="match status" value="1"/>
</dbReference>
<accession>A0A816D2U0</accession>
<keyword evidence="4" id="KW-1185">Reference proteome</keyword>
<gene>
    <name evidence="3" type="ORF">XAT740_LOCUS51317</name>
</gene>
<dbReference type="AlphaFoldDB" id="A0A816D2U0"/>
<reference evidence="3" key="1">
    <citation type="submission" date="2021-02" db="EMBL/GenBank/DDBJ databases">
        <authorList>
            <person name="Nowell W R."/>
        </authorList>
    </citation>
    <scope>NUCLEOTIDE SEQUENCE</scope>
</reference>
<evidence type="ECO:0000259" key="2">
    <source>
        <dbReference type="Pfam" id="PF01926"/>
    </source>
</evidence>
<feature type="domain" description="G" evidence="2">
    <location>
        <begin position="8"/>
        <end position="99"/>
    </location>
</feature>
<dbReference type="GO" id="GO:0005525">
    <property type="term" value="F:GTP binding"/>
    <property type="evidence" value="ECO:0007669"/>
    <property type="project" value="InterPro"/>
</dbReference>
<organism evidence="3 4">
    <name type="scientific">Adineta ricciae</name>
    <name type="common">Rotifer</name>
    <dbReference type="NCBI Taxonomy" id="249248"/>
    <lineage>
        <taxon>Eukaryota</taxon>
        <taxon>Metazoa</taxon>
        <taxon>Spiralia</taxon>
        <taxon>Gnathifera</taxon>
        <taxon>Rotifera</taxon>
        <taxon>Eurotatoria</taxon>
        <taxon>Bdelloidea</taxon>
        <taxon>Adinetida</taxon>
        <taxon>Adinetidae</taxon>
        <taxon>Adineta</taxon>
    </lineage>
</organism>